<sequence>MDLITTNSRYSFDPTPRLKSSPVPILFIPLNNCAYECNYCKSKYSESSYYQLYCKNCLFDYVKNLIDKNTYLDVHIHTENTQYNNKRITCKLCGYKSCTKYSLCPNCYLIYSERIESTLDKKPIPIIYLPWWDNSSICIDCERNLEFISDCQKWCSHIEYHLKDFPEINIINKSNHQYIINYMNNIDQKSNLTDSINAIKTIGFIFFIPFNNNLDTCHYCVHIITKSIQCTEHESRNLDFCTQNIQEWYYYIVSSECTILNLTRKTIPILHLPWWDTFSNCIVCIQELEYKSNYQKWCLHCFIIYSGCKYCLTTNIFFGCIKCKRVEPISTNGNSNIDVLNFTIENNNEITNDYVKRLGKDNNPLKIYNFIKDNLEVIKNIKIINYSEIKDFERIAEGGFGIIYKAT</sequence>
<evidence type="ECO:0000313" key="1">
    <source>
        <dbReference type="EMBL" id="PKK76964.1"/>
    </source>
</evidence>
<gene>
    <name evidence="1" type="ORF">RhiirC2_771870</name>
</gene>
<proteinExistence type="predicted"/>
<protein>
    <submittedName>
        <fullName evidence="1">Uncharacterized protein</fullName>
    </submittedName>
</protein>
<dbReference type="AlphaFoldDB" id="A0A2N1NSW9"/>
<name>A0A2N1NSW9_9GLOM</name>
<dbReference type="EMBL" id="LLXL01000154">
    <property type="protein sequence ID" value="PKK76964.1"/>
    <property type="molecule type" value="Genomic_DNA"/>
</dbReference>
<reference evidence="1 2" key="1">
    <citation type="submission" date="2016-04" db="EMBL/GenBank/DDBJ databases">
        <title>Genome analyses suggest a sexual origin of heterokaryosis in a supposedly ancient asexual fungus.</title>
        <authorList>
            <person name="Ropars J."/>
            <person name="Sedzielewska K."/>
            <person name="Noel J."/>
            <person name="Charron P."/>
            <person name="Farinelli L."/>
            <person name="Marton T."/>
            <person name="Kruger M."/>
            <person name="Pelin A."/>
            <person name="Brachmann A."/>
            <person name="Corradi N."/>
        </authorList>
    </citation>
    <scope>NUCLEOTIDE SEQUENCE [LARGE SCALE GENOMIC DNA]</scope>
    <source>
        <strain evidence="1 2">C2</strain>
    </source>
</reference>
<comment type="caution">
    <text evidence="1">The sequence shown here is derived from an EMBL/GenBank/DDBJ whole genome shotgun (WGS) entry which is preliminary data.</text>
</comment>
<reference evidence="1 2" key="2">
    <citation type="submission" date="2017-10" db="EMBL/GenBank/DDBJ databases">
        <title>Extensive intraspecific genome diversity in a model arbuscular mycorrhizal fungus.</title>
        <authorList>
            <person name="Chen E.C.H."/>
            <person name="Morin E."/>
            <person name="Baudet D."/>
            <person name="Noel J."/>
            <person name="Ndikumana S."/>
            <person name="Charron P."/>
            <person name="St-Onge C."/>
            <person name="Giorgi J."/>
            <person name="Grigoriev I.V."/>
            <person name="Roux C."/>
            <person name="Martin F.M."/>
            <person name="Corradi N."/>
        </authorList>
    </citation>
    <scope>NUCLEOTIDE SEQUENCE [LARGE SCALE GENOMIC DNA]</scope>
    <source>
        <strain evidence="1 2">C2</strain>
    </source>
</reference>
<accession>A0A2N1NSW9</accession>
<dbReference type="Proteomes" id="UP000233469">
    <property type="component" value="Unassembled WGS sequence"/>
</dbReference>
<organism evidence="1 2">
    <name type="scientific">Rhizophagus irregularis</name>
    <dbReference type="NCBI Taxonomy" id="588596"/>
    <lineage>
        <taxon>Eukaryota</taxon>
        <taxon>Fungi</taxon>
        <taxon>Fungi incertae sedis</taxon>
        <taxon>Mucoromycota</taxon>
        <taxon>Glomeromycotina</taxon>
        <taxon>Glomeromycetes</taxon>
        <taxon>Glomerales</taxon>
        <taxon>Glomeraceae</taxon>
        <taxon>Rhizophagus</taxon>
    </lineage>
</organism>
<evidence type="ECO:0000313" key="2">
    <source>
        <dbReference type="Proteomes" id="UP000233469"/>
    </source>
</evidence>